<dbReference type="GO" id="GO:0000272">
    <property type="term" value="P:polysaccharide catabolic process"/>
    <property type="evidence" value="ECO:0007669"/>
    <property type="project" value="UniProtKB-KW"/>
</dbReference>
<evidence type="ECO:0000256" key="17">
    <source>
        <dbReference type="ARBA" id="ARBA00042373"/>
    </source>
</evidence>
<dbReference type="InterPro" id="IPR000490">
    <property type="entry name" value="Glyco_hydro_17"/>
</dbReference>
<keyword evidence="8" id="KW-0964">Secreted</keyword>
<keyword evidence="7" id="KW-0134">Cell wall</keyword>
<feature type="signal peptide" evidence="20">
    <location>
        <begin position="1"/>
        <end position="23"/>
    </location>
</feature>
<evidence type="ECO:0000256" key="9">
    <source>
        <dbReference type="ARBA" id="ARBA00022729"/>
    </source>
</evidence>
<evidence type="ECO:0000256" key="10">
    <source>
        <dbReference type="ARBA" id="ARBA00022801"/>
    </source>
</evidence>
<evidence type="ECO:0000256" key="8">
    <source>
        <dbReference type="ARBA" id="ARBA00022525"/>
    </source>
</evidence>
<feature type="chain" id="PRO_5043776798" description="glucan endo-1,3-beta-D-glucosidase" evidence="20">
    <location>
        <begin position="24"/>
        <end position="373"/>
    </location>
</feature>
<organism evidence="21 22">
    <name type="scientific">Orbilia ellipsospora</name>
    <dbReference type="NCBI Taxonomy" id="2528407"/>
    <lineage>
        <taxon>Eukaryota</taxon>
        <taxon>Fungi</taxon>
        <taxon>Dikarya</taxon>
        <taxon>Ascomycota</taxon>
        <taxon>Pezizomycotina</taxon>
        <taxon>Orbiliomycetes</taxon>
        <taxon>Orbiliales</taxon>
        <taxon>Orbiliaceae</taxon>
        <taxon>Orbilia</taxon>
    </lineage>
</organism>
<sequence length="373" mass="40347">MLLYNILRIGFPAILVQSMSVYAIPIAVDTPAAPFDPKIYKSAPFNPDIPVPFVPPPPSPNSTVNSIDGAPLSSRHELSNPEIRARAAVYRPSVSYFAGLNMGTYTKTGACKSLNDWINDLKKVKSFNNVHFKYTVVHIYTTSQCSALANALQAAQTVGGIKVWAGIWASPASTYTSDKNELGRQILGPRGNLIAGVAVGSEEMYRGTPPSTLAGYIWDVKGMIQNAYGKTNIPVGTSDGIGPLLNGANQPVLDASDVVMLTDYPYYGGVQVDQALKAFQRDWWALGAKMNSKAIIVGETGWPSLGATIGQAVPGTSQAGKYYRAVACWMRTTLKPFFWFEGIDEQWKPGGLAEQRFGVSWDGGSVKYPLTCY</sequence>
<keyword evidence="12" id="KW-0325">Glycoprotein</keyword>
<reference evidence="21 22" key="1">
    <citation type="submission" date="2019-10" db="EMBL/GenBank/DDBJ databases">
        <authorList>
            <person name="Palmer J.M."/>
        </authorList>
    </citation>
    <scope>NUCLEOTIDE SEQUENCE [LARGE SCALE GENOMIC DNA]</scope>
    <source>
        <strain evidence="21 22">TWF694</strain>
    </source>
</reference>
<evidence type="ECO:0000256" key="16">
    <source>
        <dbReference type="ARBA" id="ARBA00037649"/>
    </source>
</evidence>
<comment type="caution">
    <text evidence="21">The sequence shown here is derived from an EMBL/GenBank/DDBJ whole genome shotgun (WGS) entry which is preliminary data.</text>
</comment>
<gene>
    <name evidence="21" type="ORF">TWF694_007816</name>
</gene>
<proteinExistence type="inferred from homology"/>
<keyword evidence="13" id="KW-0119">Carbohydrate metabolism</keyword>
<dbReference type="GO" id="GO:0009986">
    <property type="term" value="C:cell surface"/>
    <property type="evidence" value="ECO:0007669"/>
    <property type="project" value="TreeGrafter"/>
</dbReference>
<comment type="catalytic activity">
    <reaction evidence="1">
        <text>Hydrolysis of (1-&gt;3)-beta-D-glucosidic linkages in (1-&gt;3)-beta-D-glucans.</text>
        <dbReference type="EC" id="3.2.1.39"/>
    </reaction>
</comment>
<evidence type="ECO:0000256" key="2">
    <source>
        <dbReference type="ARBA" id="ARBA00004191"/>
    </source>
</evidence>
<keyword evidence="11" id="KW-0472">Membrane</keyword>
<dbReference type="Proteomes" id="UP001365542">
    <property type="component" value="Unassembled WGS sequence"/>
</dbReference>
<evidence type="ECO:0000256" key="1">
    <source>
        <dbReference type="ARBA" id="ARBA00000382"/>
    </source>
</evidence>
<evidence type="ECO:0000256" key="4">
    <source>
        <dbReference type="ARBA" id="ARBA00008773"/>
    </source>
</evidence>
<keyword evidence="6" id="KW-1003">Cell membrane</keyword>
<dbReference type="SUPFAM" id="SSF51445">
    <property type="entry name" value="(Trans)glycosidases"/>
    <property type="match status" value="1"/>
</dbReference>
<evidence type="ECO:0000256" key="13">
    <source>
        <dbReference type="ARBA" id="ARBA00023277"/>
    </source>
</evidence>
<protein>
    <recommendedName>
        <fullName evidence="5">glucan endo-1,3-beta-D-glucosidase</fullName>
        <ecNumber evidence="5">3.2.1.39</ecNumber>
    </recommendedName>
    <alternativeName>
        <fullName evidence="18">Endo-1,3-beta-glucanase btgC</fullName>
    </alternativeName>
    <alternativeName>
        <fullName evidence="17">Laminarinase btgC</fullName>
    </alternativeName>
</protein>
<dbReference type="EMBL" id="JAVHJO010000003">
    <property type="protein sequence ID" value="KAK6542044.1"/>
    <property type="molecule type" value="Genomic_DNA"/>
</dbReference>
<accession>A0AAV9XJB3</accession>
<evidence type="ECO:0000256" key="14">
    <source>
        <dbReference type="ARBA" id="ARBA00023316"/>
    </source>
</evidence>
<evidence type="ECO:0000313" key="22">
    <source>
        <dbReference type="Proteomes" id="UP001365542"/>
    </source>
</evidence>
<evidence type="ECO:0000256" key="11">
    <source>
        <dbReference type="ARBA" id="ARBA00023136"/>
    </source>
</evidence>
<dbReference type="InterPro" id="IPR017853">
    <property type="entry name" value="GH"/>
</dbReference>
<dbReference type="GO" id="GO:0071555">
    <property type="term" value="P:cell wall organization"/>
    <property type="evidence" value="ECO:0007669"/>
    <property type="project" value="UniProtKB-KW"/>
</dbReference>
<dbReference type="GO" id="GO:0009277">
    <property type="term" value="C:fungal-type cell wall"/>
    <property type="evidence" value="ECO:0007669"/>
    <property type="project" value="TreeGrafter"/>
</dbReference>
<dbReference type="Pfam" id="PF00332">
    <property type="entry name" value="Glyco_hydro_17"/>
    <property type="match status" value="1"/>
</dbReference>
<keyword evidence="22" id="KW-1185">Reference proteome</keyword>
<name>A0AAV9XJB3_9PEZI</name>
<evidence type="ECO:0000256" key="6">
    <source>
        <dbReference type="ARBA" id="ARBA00022475"/>
    </source>
</evidence>
<dbReference type="EC" id="3.2.1.39" evidence="5"/>
<dbReference type="Gene3D" id="3.20.20.80">
    <property type="entry name" value="Glycosidases"/>
    <property type="match status" value="1"/>
</dbReference>
<keyword evidence="15" id="KW-0624">Polysaccharide degradation</keyword>
<evidence type="ECO:0000256" key="7">
    <source>
        <dbReference type="ARBA" id="ARBA00022512"/>
    </source>
</evidence>
<evidence type="ECO:0000256" key="5">
    <source>
        <dbReference type="ARBA" id="ARBA00012780"/>
    </source>
</evidence>
<dbReference type="InterPro" id="IPR050732">
    <property type="entry name" value="Beta-glucan_modifiers"/>
</dbReference>
<comment type="similarity">
    <text evidence="4 19">Belongs to the glycosyl hydrolase 17 family.</text>
</comment>
<evidence type="ECO:0000256" key="15">
    <source>
        <dbReference type="ARBA" id="ARBA00023326"/>
    </source>
</evidence>
<keyword evidence="10" id="KW-0378">Hydrolase</keyword>
<keyword evidence="9 20" id="KW-0732">Signal</keyword>
<dbReference type="GO" id="GO:0042973">
    <property type="term" value="F:glucan endo-1,3-beta-D-glucosidase activity"/>
    <property type="evidence" value="ECO:0007669"/>
    <property type="project" value="UniProtKB-EC"/>
</dbReference>
<dbReference type="PANTHER" id="PTHR16631">
    <property type="entry name" value="GLUCAN 1,3-BETA-GLUCOSIDASE"/>
    <property type="match status" value="1"/>
</dbReference>
<dbReference type="GO" id="GO:0005886">
    <property type="term" value="C:plasma membrane"/>
    <property type="evidence" value="ECO:0007669"/>
    <property type="project" value="UniProtKB-SubCell"/>
</dbReference>
<comment type="function">
    <text evidence="16">Glucanases play a role in cell expansion during growth, in cell-cell fusion during mating, and in spore release during sporulation. This enzyme may be involved in beta-glucan degradation. Active on laminarin and lichenan.</text>
</comment>
<evidence type="ECO:0000256" key="18">
    <source>
        <dbReference type="ARBA" id="ARBA00043078"/>
    </source>
</evidence>
<comment type="subcellular location">
    <subcellularLocation>
        <location evidence="3">Cell membrane</location>
        <topology evidence="3">Single-pass type II membrane protein</topology>
    </subcellularLocation>
    <subcellularLocation>
        <location evidence="2">Secreted</location>
        <location evidence="2">Cell wall</location>
    </subcellularLocation>
</comment>
<dbReference type="AlphaFoldDB" id="A0AAV9XJB3"/>
<evidence type="ECO:0000256" key="19">
    <source>
        <dbReference type="RuleBase" id="RU004335"/>
    </source>
</evidence>
<keyword evidence="14" id="KW-0961">Cell wall biogenesis/degradation</keyword>
<evidence type="ECO:0000256" key="3">
    <source>
        <dbReference type="ARBA" id="ARBA00004401"/>
    </source>
</evidence>
<evidence type="ECO:0000256" key="12">
    <source>
        <dbReference type="ARBA" id="ARBA00023180"/>
    </source>
</evidence>
<dbReference type="GO" id="GO:0005576">
    <property type="term" value="C:extracellular region"/>
    <property type="evidence" value="ECO:0007669"/>
    <property type="project" value="TreeGrafter"/>
</dbReference>
<evidence type="ECO:0000313" key="21">
    <source>
        <dbReference type="EMBL" id="KAK6542044.1"/>
    </source>
</evidence>
<evidence type="ECO:0000256" key="20">
    <source>
        <dbReference type="SAM" id="SignalP"/>
    </source>
</evidence>
<dbReference type="PANTHER" id="PTHR16631:SF17">
    <property type="entry name" value="GLUCAN ENDO-1,3-BETA-GLUCOSIDASE BTGC"/>
    <property type="match status" value="1"/>
</dbReference>